<dbReference type="InterPro" id="IPR031629">
    <property type="entry name" value="DpaA_N"/>
</dbReference>
<accession>A0ABS4IE58</accession>
<dbReference type="RefSeq" id="WP_209462344.1">
    <property type="nucleotide sequence ID" value="NZ_CP110224.1"/>
</dbReference>
<dbReference type="SUPFAM" id="SSF51735">
    <property type="entry name" value="NAD(P)-binding Rossmann-fold domains"/>
    <property type="match status" value="1"/>
</dbReference>
<dbReference type="InterPro" id="IPR006140">
    <property type="entry name" value="D-isomer_DH_NAD-bd"/>
</dbReference>
<dbReference type="EMBL" id="JAGGKX010000004">
    <property type="protein sequence ID" value="MBP1969143.1"/>
    <property type="molecule type" value="Genomic_DNA"/>
</dbReference>
<keyword evidence="4" id="KW-1185">Reference proteome</keyword>
<evidence type="ECO:0000313" key="3">
    <source>
        <dbReference type="EMBL" id="MBP1969143.1"/>
    </source>
</evidence>
<dbReference type="InterPro" id="IPR014215">
    <property type="entry name" value="Dipicolinic_acid_synth_A"/>
</dbReference>
<protein>
    <submittedName>
        <fullName evidence="3">Dipicolinate synthase subunit A</fullName>
    </submittedName>
</protein>
<dbReference type="InterPro" id="IPR036291">
    <property type="entry name" value="NAD(P)-bd_dom_sf"/>
</dbReference>
<evidence type="ECO:0000259" key="2">
    <source>
        <dbReference type="Pfam" id="PF16924"/>
    </source>
</evidence>
<evidence type="ECO:0000313" key="4">
    <source>
        <dbReference type="Proteomes" id="UP001519345"/>
    </source>
</evidence>
<reference evidence="3 4" key="1">
    <citation type="submission" date="2021-03" db="EMBL/GenBank/DDBJ databases">
        <title>Genomic Encyclopedia of Type Strains, Phase IV (KMG-IV): sequencing the most valuable type-strain genomes for metagenomic binning, comparative biology and taxonomic classification.</title>
        <authorList>
            <person name="Goeker M."/>
        </authorList>
    </citation>
    <scope>NUCLEOTIDE SEQUENCE [LARGE SCALE GENOMIC DNA]</scope>
    <source>
        <strain evidence="3 4">DSM 25609</strain>
    </source>
</reference>
<gene>
    <name evidence="3" type="ORF">J2Z83_001246</name>
</gene>
<feature type="domain" description="Dipicolinate synthase subunit A N-terminal" evidence="2">
    <location>
        <begin position="7"/>
        <end position="122"/>
    </location>
</feature>
<name>A0ABS4IE58_9BACI</name>
<dbReference type="Pfam" id="PF02826">
    <property type="entry name" value="2-Hacid_dh_C"/>
    <property type="match status" value="1"/>
</dbReference>
<proteinExistence type="predicted"/>
<comment type="caution">
    <text evidence="3">The sequence shown here is derived from an EMBL/GenBank/DDBJ whole genome shotgun (WGS) entry which is preliminary data.</text>
</comment>
<dbReference type="Pfam" id="PF16924">
    <property type="entry name" value="DpaA_N"/>
    <property type="match status" value="1"/>
</dbReference>
<feature type="domain" description="D-isomer specific 2-hydroxyacid dehydrogenase NAD-binding" evidence="1">
    <location>
        <begin position="150"/>
        <end position="243"/>
    </location>
</feature>
<sequence>MVNNQNILIMGGDARYLEVIKRLSKDGANVFLIGFDQLSFDDTNIKQSTLETMDFSMLDAITLPVAGTNTAGEIEATYSDQTIYLTKNIIAESPADCTIYTGTSNPFLDNLAKSTNRKLVRLFARDDMAILNSIPTAEGALRLAMEEKDITIHGSHVMVLGFGRVGITVARLFSSVGANVRVAVRKSSDISRIIEMGLEPVRLENLDQSINDIDICMNTIPYPVIDSTIISSMKSSALIIDLASKPGGTDFTFADNQGIQSLHALGLPGKSAPKSAGRIIAGVLAELLDN</sequence>
<dbReference type="NCBIfam" id="TIGR02853">
    <property type="entry name" value="spore_dpaA"/>
    <property type="match status" value="1"/>
</dbReference>
<organism evidence="3 4">
    <name type="scientific">Virgibacillus natechei</name>
    <dbReference type="NCBI Taxonomy" id="1216297"/>
    <lineage>
        <taxon>Bacteria</taxon>
        <taxon>Bacillati</taxon>
        <taxon>Bacillota</taxon>
        <taxon>Bacilli</taxon>
        <taxon>Bacillales</taxon>
        <taxon>Bacillaceae</taxon>
        <taxon>Virgibacillus</taxon>
    </lineage>
</organism>
<dbReference type="NCBIfam" id="NF006162">
    <property type="entry name" value="PRK08306.1"/>
    <property type="match status" value="1"/>
</dbReference>
<dbReference type="Gene3D" id="3.40.50.720">
    <property type="entry name" value="NAD(P)-binding Rossmann-like Domain"/>
    <property type="match status" value="2"/>
</dbReference>
<dbReference type="Proteomes" id="UP001519345">
    <property type="component" value="Unassembled WGS sequence"/>
</dbReference>
<evidence type="ECO:0000259" key="1">
    <source>
        <dbReference type="Pfam" id="PF02826"/>
    </source>
</evidence>